<evidence type="ECO:0000256" key="2">
    <source>
        <dbReference type="ARBA" id="ARBA00022617"/>
    </source>
</evidence>
<keyword evidence="2" id="KW-0349">Heme</keyword>
<evidence type="ECO:0000256" key="6">
    <source>
        <dbReference type="ARBA" id="ARBA00023004"/>
    </source>
</evidence>
<dbReference type="InterPro" id="IPR014314">
    <property type="entry name" value="Succ_DH_cytb556"/>
</dbReference>
<dbReference type="GO" id="GO:0046872">
    <property type="term" value="F:metal ion binding"/>
    <property type="evidence" value="ECO:0007669"/>
    <property type="project" value="UniProtKB-KW"/>
</dbReference>
<dbReference type="InterPro" id="IPR000701">
    <property type="entry name" value="SuccDH_FuR_B_TM-su"/>
</dbReference>
<keyword evidence="3" id="KW-0812">Transmembrane</keyword>
<evidence type="ECO:0000256" key="1">
    <source>
        <dbReference type="ARBA" id="ARBA00004370"/>
    </source>
</evidence>
<evidence type="ECO:0008006" key="11">
    <source>
        <dbReference type="Google" id="ProtNLM"/>
    </source>
</evidence>
<evidence type="ECO:0000256" key="5">
    <source>
        <dbReference type="ARBA" id="ARBA00022989"/>
    </source>
</evidence>
<keyword evidence="5" id="KW-1133">Transmembrane helix</keyword>
<protein>
    <recommendedName>
        <fullName evidence="11">Succinate dehydrogenase cytochrome b560 subunit</fullName>
    </recommendedName>
</protein>
<gene>
    <name evidence="9" type="ORF">ACHAW5_006484</name>
</gene>
<organism evidence="9 10">
    <name type="scientific">Stephanodiscus triporus</name>
    <dbReference type="NCBI Taxonomy" id="2934178"/>
    <lineage>
        <taxon>Eukaryota</taxon>
        <taxon>Sar</taxon>
        <taxon>Stramenopiles</taxon>
        <taxon>Ochrophyta</taxon>
        <taxon>Bacillariophyta</taxon>
        <taxon>Coscinodiscophyceae</taxon>
        <taxon>Thalassiosirophycidae</taxon>
        <taxon>Stephanodiscales</taxon>
        <taxon>Stephanodiscaceae</taxon>
        <taxon>Stephanodiscus</taxon>
    </lineage>
</organism>
<evidence type="ECO:0000256" key="4">
    <source>
        <dbReference type="ARBA" id="ARBA00022723"/>
    </source>
</evidence>
<dbReference type="PANTHER" id="PTHR10978:SF5">
    <property type="entry name" value="SUCCINATE DEHYDROGENASE CYTOCHROME B560 SUBUNIT, MITOCHONDRIAL"/>
    <property type="match status" value="1"/>
</dbReference>
<evidence type="ECO:0000256" key="3">
    <source>
        <dbReference type="ARBA" id="ARBA00022692"/>
    </source>
</evidence>
<dbReference type="InterPro" id="IPR034804">
    <property type="entry name" value="SQR/QFR_C/D"/>
</dbReference>
<dbReference type="NCBIfam" id="TIGR02970">
    <property type="entry name" value="succ_dehyd_cytB"/>
    <property type="match status" value="1"/>
</dbReference>
<dbReference type="EMBL" id="JALLAZ020001500">
    <property type="protein sequence ID" value="KAL3773913.1"/>
    <property type="molecule type" value="Genomic_DNA"/>
</dbReference>
<comment type="subcellular location">
    <subcellularLocation>
        <location evidence="1">Membrane</location>
    </subcellularLocation>
</comment>
<keyword evidence="7" id="KW-0472">Membrane</keyword>
<dbReference type="GO" id="GO:0016020">
    <property type="term" value="C:membrane"/>
    <property type="evidence" value="ECO:0007669"/>
    <property type="project" value="UniProtKB-SubCell"/>
</dbReference>
<dbReference type="AlphaFoldDB" id="A0ABD3ND13"/>
<dbReference type="Gene3D" id="1.20.1300.10">
    <property type="entry name" value="Fumarate reductase/succinate dehydrogenase, transmembrane subunit"/>
    <property type="match status" value="1"/>
</dbReference>
<comment type="caution">
    <text evidence="9">The sequence shown here is derived from an EMBL/GenBank/DDBJ whole genome shotgun (WGS) entry which is preliminary data.</text>
</comment>
<dbReference type="SUPFAM" id="SSF81343">
    <property type="entry name" value="Fumarate reductase respiratory complex transmembrane subunits"/>
    <property type="match status" value="1"/>
</dbReference>
<dbReference type="CDD" id="cd03499">
    <property type="entry name" value="SQR_TypeC_SdhC"/>
    <property type="match status" value="1"/>
</dbReference>
<evidence type="ECO:0000256" key="7">
    <source>
        <dbReference type="ARBA" id="ARBA00023136"/>
    </source>
</evidence>
<dbReference type="FunFam" id="1.20.1300.10:FF:000033">
    <property type="entry name" value="Succinate dehydrogenase subunit b560"/>
    <property type="match status" value="1"/>
</dbReference>
<feature type="region of interest" description="Disordered" evidence="8">
    <location>
        <begin position="27"/>
        <end position="53"/>
    </location>
</feature>
<dbReference type="Pfam" id="PF01127">
    <property type="entry name" value="Sdh_cyt"/>
    <property type="match status" value="1"/>
</dbReference>
<name>A0ABD3ND13_9STRA</name>
<dbReference type="PANTHER" id="PTHR10978">
    <property type="entry name" value="SUCCINATE DEHYDROGENASE CYTOCHROME B560 SUBUNIT"/>
    <property type="match status" value="1"/>
</dbReference>
<evidence type="ECO:0000256" key="8">
    <source>
        <dbReference type="SAM" id="MobiDB-lite"/>
    </source>
</evidence>
<dbReference type="Proteomes" id="UP001530315">
    <property type="component" value="Unassembled WGS sequence"/>
</dbReference>
<keyword evidence="10" id="KW-1185">Reference proteome</keyword>
<keyword evidence="4" id="KW-0479">Metal-binding</keyword>
<sequence length="199" mass="20728">MFRTTSSAVAKFARRQLSPNVNLASAASATLPPSSPPSSDLGRNSGLARQSSRSMTILSKESKEVFKKENYSARMAATARPVSPHVTIYAFPACALSSITTRVTGCALSFGSAGLGMVEILGGNGAALDLMSTVGSANVAIVAGAKFAVAFPIVYHYLGGLRHIIWDNNPEMLSNVDVEKASYVLVGTSLLLSGVAVFV</sequence>
<accession>A0ABD3ND13</accession>
<keyword evidence="6" id="KW-0408">Iron</keyword>
<proteinExistence type="predicted"/>
<evidence type="ECO:0000313" key="10">
    <source>
        <dbReference type="Proteomes" id="UP001530315"/>
    </source>
</evidence>
<evidence type="ECO:0000313" key="9">
    <source>
        <dbReference type="EMBL" id="KAL3773913.1"/>
    </source>
</evidence>
<reference evidence="9 10" key="1">
    <citation type="submission" date="2024-10" db="EMBL/GenBank/DDBJ databases">
        <title>Updated reference genomes for cyclostephanoid diatoms.</title>
        <authorList>
            <person name="Roberts W.R."/>
            <person name="Alverson A.J."/>
        </authorList>
    </citation>
    <scope>NUCLEOTIDE SEQUENCE [LARGE SCALE GENOMIC DNA]</scope>
    <source>
        <strain evidence="9 10">AJA276-08</strain>
    </source>
</reference>